<accession>A0ABW3RJ17</accession>
<dbReference type="Proteomes" id="UP001597205">
    <property type="component" value="Unassembled WGS sequence"/>
</dbReference>
<evidence type="ECO:0000313" key="2">
    <source>
        <dbReference type="EMBL" id="MFD1164999.1"/>
    </source>
</evidence>
<dbReference type="EMBL" id="JBHTKY010000005">
    <property type="protein sequence ID" value="MFD1164999.1"/>
    <property type="molecule type" value="Genomic_DNA"/>
</dbReference>
<evidence type="ECO:0000313" key="3">
    <source>
        <dbReference type="Proteomes" id="UP001597205"/>
    </source>
</evidence>
<protein>
    <submittedName>
        <fullName evidence="2">Nuclear transport factor 2 family protein</fullName>
    </submittedName>
</protein>
<reference evidence="3" key="1">
    <citation type="journal article" date="2019" name="Int. J. Syst. Evol. Microbiol.">
        <title>The Global Catalogue of Microorganisms (GCM) 10K type strain sequencing project: providing services to taxonomists for standard genome sequencing and annotation.</title>
        <authorList>
            <consortium name="The Broad Institute Genomics Platform"/>
            <consortium name="The Broad Institute Genome Sequencing Center for Infectious Disease"/>
            <person name="Wu L."/>
            <person name="Ma J."/>
        </authorList>
    </citation>
    <scope>NUCLEOTIDE SEQUENCE [LARGE SCALE GENOMIC DNA]</scope>
    <source>
        <strain evidence="3">CCUG 52468</strain>
    </source>
</reference>
<evidence type="ECO:0000259" key="1">
    <source>
        <dbReference type="Pfam" id="PF12680"/>
    </source>
</evidence>
<dbReference type="SUPFAM" id="SSF54427">
    <property type="entry name" value="NTF2-like"/>
    <property type="match status" value="1"/>
</dbReference>
<name>A0ABW3RJ17_9SPHI</name>
<keyword evidence="3" id="KW-1185">Reference proteome</keyword>
<dbReference type="RefSeq" id="WP_380894966.1">
    <property type="nucleotide sequence ID" value="NZ_JBHTKY010000005.1"/>
</dbReference>
<sequence length="126" mass="14182">MKSREEIIENYIAGYNSFDIEKMTADLDDNIKFENISNGNVTDSLIGKPDFIHQAEQAKSLFSQRQQKITSIIHHENSSEVTIDYVATLAIDISESLKTGDKIKLEGKSIFEFSPDGKILVLRDVS</sequence>
<gene>
    <name evidence="2" type="ORF">ACFQ2C_05190</name>
</gene>
<dbReference type="Gene3D" id="3.10.450.50">
    <property type="match status" value="1"/>
</dbReference>
<comment type="caution">
    <text evidence="2">The sequence shown here is derived from an EMBL/GenBank/DDBJ whole genome shotgun (WGS) entry which is preliminary data.</text>
</comment>
<dbReference type="InterPro" id="IPR032710">
    <property type="entry name" value="NTF2-like_dom_sf"/>
</dbReference>
<dbReference type="Pfam" id="PF12680">
    <property type="entry name" value="SnoaL_2"/>
    <property type="match status" value="1"/>
</dbReference>
<proteinExistence type="predicted"/>
<feature type="domain" description="SnoaL-like" evidence="1">
    <location>
        <begin position="8"/>
        <end position="119"/>
    </location>
</feature>
<dbReference type="InterPro" id="IPR037401">
    <property type="entry name" value="SnoaL-like"/>
</dbReference>
<organism evidence="2 3">
    <name type="scientific">Sphingobacterium daejeonense</name>
    <dbReference type="NCBI Taxonomy" id="371142"/>
    <lineage>
        <taxon>Bacteria</taxon>
        <taxon>Pseudomonadati</taxon>
        <taxon>Bacteroidota</taxon>
        <taxon>Sphingobacteriia</taxon>
        <taxon>Sphingobacteriales</taxon>
        <taxon>Sphingobacteriaceae</taxon>
        <taxon>Sphingobacterium</taxon>
    </lineage>
</organism>